<reference evidence="2 3" key="1">
    <citation type="submission" date="2017-07" db="EMBL/GenBank/DDBJ databases">
        <title>Draft whole genome sequences of clinical Proprionibacteriaceae strains.</title>
        <authorList>
            <person name="Bernier A.-M."/>
            <person name="Bernard K."/>
            <person name="Domingo M.-C."/>
        </authorList>
    </citation>
    <scope>NUCLEOTIDE SEQUENCE [LARGE SCALE GENOMIC DNA]</scope>
    <source>
        <strain evidence="2 3">NML 130396</strain>
    </source>
</reference>
<feature type="compositionally biased region" description="Pro residues" evidence="1">
    <location>
        <begin position="297"/>
        <end position="311"/>
    </location>
</feature>
<keyword evidence="3" id="KW-1185">Reference proteome</keyword>
<feature type="region of interest" description="Disordered" evidence="1">
    <location>
        <begin position="276"/>
        <end position="342"/>
    </location>
</feature>
<evidence type="ECO:0000313" key="3">
    <source>
        <dbReference type="Proteomes" id="UP000216311"/>
    </source>
</evidence>
<dbReference type="AlphaFoldDB" id="A0A255GWT2"/>
<dbReference type="OrthoDB" id="4981820at2"/>
<dbReference type="Proteomes" id="UP000216311">
    <property type="component" value="Unassembled WGS sequence"/>
</dbReference>
<proteinExistence type="predicted"/>
<evidence type="ECO:0000313" key="2">
    <source>
        <dbReference type="EMBL" id="OYO19426.1"/>
    </source>
</evidence>
<evidence type="ECO:0000256" key="1">
    <source>
        <dbReference type="SAM" id="MobiDB-lite"/>
    </source>
</evidence>
<accession>A0A255GWT2</accession>
<dbReference type="RefSeq" id="WP_094364719.1">
    <property type="nucleotide sequence ID" value="NZ_NMVQ01000034.1"/>
</dbReference>
<sequence>MPTGEQASYPIKHWEGAGKYIADLLNDALKKSGTNSDQDKKDLDDSELMKHWKERGSSLHSGGDFQVRVFDENANCFTSTKKVSFWELPDGWAKYLLDLRNYQTKVWNELVDCWNSNYLYHLNSPKTLWDKAELWKEIKTKEMDNLNTDVGKMQLQTSWVGSGATAYGNAIGVQTQAFTKITELVQASGGALNDGSSGLQRFYLTVAQCAIQMKSEMEMNQPPTKEDMGYRTRVGISVFKNCKDYFDNDLKEGIRTWSGQVDDGVTKLKDAIANERPFKGQEWPKIDGDLSEMEPGPSAPGMPSPTMPTTPTPDTTTPDMPVQPDNYGNTDMDDASYGDSKL</sequence>
<dbReference type="EMBL" id="NMVQ01000034">
    <property type="protein sequence ID" value="OYO19426.1"/>
    <property type="molecule type" value="Genomic_DNA"/>
</dbReference>
<organism evidence="2 3">
    <name type="scientific">Enemella dayhoffiae</name>
    <dbReference type="NCBI Taxonomy" id="2016507"/>
    <lineage>
        <taxon>Bacteria</taxon>
        <taxon>Bacillati</taxon>
        <taxon>Actinomycetota</taxon>
        <taxon>Actinomycetes</taxon>
        <taxon>Propionibacteriales</taxon>
        <taxon>Propionibacteriaceae</taxon>
        <taxon>Enemella</taxon>
    </lineage>
</organism>
<protein>
    <submittedName>
        <fullName evidence="2">Uncharacterized protein</fullName>
    </submittedName>
</protein>
<feature type="compositionally biased region" description="Basic and acidic residues" evidence="1">
    <location>
        <begin position="276"/>
        <end position="288"/>
    </location>
</feature>
<comment type="caution">
    <text evidence="2">The sequence shown here is derived from an EMBL/GenBank/DDBJ whole genome shotgun (WGS) entry which is preliminary data.</text>
</comment>
<gene>
    <name evidence="2" type="ORF">CGZ93_13815</name>
</gene>
<name>A0A255GWT2_9ACTN</name>